<accession>A0A6A1VPU0</accession>
<evidence type="ECO:0000313" key="3">
    <source>
        <dbReference type="Proteomes" id="UP000516437"/>
    </source>
</evidence>
<name>A0A6A1VPU0_9ROSI</name>
<dbReference type="AlphaFoldDB" id="A0A6A1VPU0"/>
<feature type="compositionally biased region" description="Acidic residues" evidence="1">
    <location>
        <begin position="1"/>
        <end position="25"/>
    </location>
</feature>
<evidence type="ECO:0000256" key="1">
    <source>
        <dbReference type="SAM" id="MobiDB-lite"/>
    </source>
</evidence>
<dbReference type="Proteomes" id="UP000516437">
    <property type="component" value="Chromosome 5"/>
</dbReference>
<dbReference type="EMBL" id="RXIC02000023">
    <property type="protein sequence ID" value="KAB1213966.1"/>
    <property type="molecule type" value="Genomic_DNA"/>
</dbReference>
<feature type="region of interest" description="Disordered" evidence="1">
    <location>
        <begin position="1"/>
        <end position="68"/>
    </location>
</feature>
<evidence type="ECO:0000313" key="2">
    <source>
        <dbReference type="EMBL" id="KAB1213966.1"/>
    </source>
</evidence>
<gene>
    <name evidence="2" type="ORF">CJ030_MR5G017229</name>
</gene>
<feature type="compositionally biased region" description="Basic and acidic residues" evidence="1">
    <location>
        <begin position="26"/>
        <end position="50"/>
    </location>
</feature>
<organism evidence="2 3">
    <name type="scientific">Morella rubra</name>
    <name type="common">Chinese bayberry</name>
    <dbReference type="NCBI Taxonomy" id="262757"/>
    <lineage>
        <taxon>Eukaryota</taxon>
        <taxon>Viridiplantae</taxon>
        <taxon>Streptophyta</taxon>
        <taxon>Embryophyta</taxon>
        <taxon>Tracheophyta</taxon>
        <taxon>Spermatophyta</taxon>
        <taxon>Magnoliopsida</taxon>
        <taxon>eudicotyledons</taxon>
        <taxon>Gunneridae</taxon>
        <taxon>Pentapetalae</taxon>
        <taxon>rosids</taxon>
        <taxon>fabids</taxon>
        <taxon>Fagales</taxon>
        <taxon>Myricaceae</taxon>
        <taxon>Morella</taxon>
    </lineage>
</organism>
<proteinExistence type="predicted"/>
<comment type="caution">
    <text evidence="2">The sequence shown here is derived from an EMBL/GenBank/DDBJ whole genome shotgun (WGS) entry which is preliminary data.</text>
</comment>
<sequence>MDVREEEVEEMEGSEGDGVVEDEEGGREVDSKETWEKEGGEVGARRKGDEGEGAFGDGQRRGRECRNE</sequence>
<protein>
    <submittedName>
        <fullName evidence="2">Uncharacterized protein</fullName>
    </submittedName>
</protein>
<keyword evidence="3" id="KW-1185">Reference proteome</keyword>
<feature type="compositionally biased region" description="Basic and acidic residues" evidence="1">
    <location>
        <begin position="58"/>
        <end position="68"/>
    </location>
</feature>
<reference evidence="2 3" key="1">
    <citation type="journal article" date="2019" name="Plant Biotechnol. J.">
        <title>The red bayberry genome and genetic basis of sex determination.</title>
        <authorList>
            <person name="Jia H.M."/>
            <person name="Jia H.J."/>
            <person name="Cai Q.L."/>
            <person name="Wang Y."/>
            <person name="Zhao H.B."/>
            <person name="Yang W.F."/>
            <person name="Wang G.Y."/>
            <person name="Li Y.H."/>
            <person name="Zhan D.L."/>
            <person name="Shen Y.T."/>
            <person name="Niu Q.F."/>
            <person name="Chang L."/>
            <person name="Qiu J."/>
            <person name="Zhao L."/>
            <person name="Xie H.B."/>
            <person name="Fu W.Y."/>
            <person name="Jin J."/>
            <person name="Li X.W."/>
            <person name="Jiao Y."/>
            <person name="Zhou C.C."/>
            <person name="Tu T."/>
            <person name="Chai C.Y."/>
            <person name="Gao J.L."/>
            <person name="Fan L.J."/>
            <person name="van de Weg E."/>
            <person name="Wang J.Y."/>
            <person name="Gao Z.S."/>
        </authorList>
    </citation>
    <scope>NUCLEOTIDE SEQUENCE [LARGE SCALE GENOMIC DNA]</scope>
    <source>
        <tissue evidence="2">Leaves</tissue>
    </source>
</reference>